<feature type="region of interest" description="Disordered" evidence="1">
    <location>
        <begin position="43"/>
        <end position="88"/>
    </location>
</feature>
<evidence type="ECO:0000313" key="3">
    <source>
        <dbReference type="Proteomes" id="UP000007264"/>
    </source>
</evidence>
<proteinExistence type="predicted"/>
<organism evidence="2 3">
    <name type="scientific">Coccomyxa subellipsoidea (strain C-169)</name>
    <name type="common">Green microalga</name>
    <dbReference type="NCBI Taxonomy" id="574566"/>
    <lineage>
        <taxon>Eukaryota</taxon>
        <taxon>Viridiplantae</taxon>
        <taxon>Chlorophyta</taxon>
        <taxon>core chlorophytes</taxon>
        <taxon>Trebouxiophyceae</taxon>
        <taxon>Trebouxiophyceae incertae sedis</taxon>
        <taxon>Coccomyxaceae</taxon>
        <taxon>Coccomyxa</taxon>
        <taxon>Coccomyxa subellipsoidea</taxon>
    </lineage>
</organism>
<accession>I0YJT1</accession>
<dbReference type="RefSeq" id="XP_005643194.1">
    <property type="nucleotide sequence ID" value="XM_005643137.1"/>
</dbReference>
<dbReference type="Proteomes" id="UP000007264">
    <property type="component" value="Unassembled WGS sequence"/>
</dbReference>
<dbReference type="AlphaFoldDB" id="I0YJT1"/>
<dbReference type="OrthoDB" id="7869443at2759"/>
<sequence>MPGAAQRDIVAANSVVSDLLKVHHDAASNHACTCLFLNSSANQPATNQPATNQPANHQPSTNYRTPDNHSLSNKHSTCHYSSDNDYPS</sequence>
<gene>
    <name evidence="2" type="ORF">COCSUDRAFT_59959</name>
</gene>
<reference evidence="2 3" key="1">
    <citation type="journal article" date="2012" name="Genome Biol.">
        <title>The genome of the polar eukaryotic microalga coccomyxa subellipsoidea reveals traits of cold adaptation.</title>
        <authorList>
            <person name="Blanc G."/>
            <person name="Agarkova I."/>
            <person name="Grimwood J."/>
            <person name="Kuo A."/>
            <person name="Brueggeman A."/>
            <person name="Dunigan D."/>
            <person name="Gurnon J."/>
            <person name="Ladunga I."/>
            <person name="Lindquist E."/>
            <person name="Lucas S."/>
            <person name="Pangilinan J."/>
            <person name="Proschold T."/>
            <person name="Salamov A."/>
            <person name="Schmutz J."/>
            <person name="Weeks D."/>
            <person name="Yamada T."/>
            <person name="Claverie J.M."/>
            <person name="Grigoriev I."/>
            <person name="Van Etten J."/>
            <person name="Lomsadze A."/>
            <person name="Borodovsky M."/>
        </authorList>
    </citation>
    <scope>NUCLEOTIDE SEQUENCE [LARGE SCALE GENOMIC DNA]</scope>
    <source>
        <strain evidence="2 3">C-169</strain>
    </source>
</reference>
<evidence type="ECO:0000313" key="2">
    <source>
        <dbReference type="EMBL" id="EIE18650.1"/>
    </source>
</evidence>
<dbReference type="GeneID" id="17036579"/>
<comment type="caution">
    <text evidence="2">The sequence shown here is derived from an EMBL/GenBank/DDBJ whole genome shotgun (WGS) entry which is preliminary data.</text>
</comment>
<evidence type="ECO:0000256" key="1">
    <source>
        <dbReference type="SAM" id="MobiDB-lite"/>
    </source>
</evidence>
<name>I0YJT1_COCSC</name>
<keyword evidence="3" id="KW-1185">Reference proteome</keyword>
<dbReference type="KEGG" id="csl:COCSUDRAFT_59959"/>
<dbReference type="EMBL" id="AGSI01000022">
    <property type="protein sequence ID" value="EIE18650.1"/>
    <property type="molecule type" value="Genomic_DNA"/>
</dbReference>
<protein>
    <submittedName>
        <fullName evidence="2">Uncharacterized protein</fullName>
    </submittedName>
</protein>